<dbReference type="InParanoid" id="G4U0X1"/>
<reference evidence="2 3" key="1">
    <citation type="journal article" date="2011" name="PLoS Pathog.">
        <title>Endophytic Life Strategies Decoded by Genome and Transcriptome Analyses of the Mutualistic Root Symbiont Piriformospora indica.</title>
        <authorList>
            <person name="Zuccaro A."/>
            <person name="Lahrmann U."/>
            <person name="Guldener U."/>
            <person name="Langen G."/>
            <person name="Pfiffi S."/>
            <person name="Biedenkopf D."/>
            <person name="Wong P."/>
            <person name="Samans B."/>
            <person name="Grimm C."/>
            <person name="Basiewicz M."/>
            <person name="Murat C."/>
            <person name="Martin F."/>
            <person name="Kogel K.H."/>
        </authorList>
    </citation>
    <scope>NUCLEOTIDE SEQUENCE [LARGE SCALE GENOMIC DNA]</scope>
    <source>
        <strain evidence="2 3">DSM 11827</strain>
    </source>
</reference>
<feature type="compositionally biased region" description="Polar residues" evidence="1">
    <location>
        <begin position="31"/>
        <end position="48"/>
    </location>
</feature>
<evidence type="ECO:0000256" key="1">
    <source>
        <dbReference type="SAM" id="MobiDB-lite"/>
    </source>
</evidence>
<feature type="region of interest" description="Disordered" evidence="1">
    <location>
        <begin position="182"/>
        <end position="254"/>
    </location>
</feature>
<organism evidence="2 3">
    <name type="scientific">Serendipita indica (strain DSM 11827)</name>
    <name type="common">Root endophyte fungus</name>
    <name type="synonym">Piriformospora indica</name>
    <dbReference type="NCBI Taxonomy" id="1109443"/>
    <lineage>
        <taxon>Eukaryota</taxon>
        <taxon>Fungi</taxon>
        <taxon>Dikarya</taxon>
        <taxon>Basidiomycota</taxon>
        <taxon>Agaricomycotina</taxon>
        <taxon>Agaricomycetes</taxon>
        <taxon>Sebacinales</taxon>
        <taxon>Serendipitaceae</taxon>
        <taxon>Serendipita</taxon>
    </lineage>
</organism>
<name>G4U0X1_SERID</name>
<proteinExistence type="predicted"/>
<dbReference type="AlphaFoldDB" id="G4U0X1"/>
<evidence type="ECO:0000313" key="3">
    <source>
        <dbReference type="Proteomes" id="UP000007148"/>
    </source>
</evidence>
<dbReference type="eggNOG" id="ENOG502RBRN">
    <property type="taxonomic scope" value="Eukaryota"/>
</dbReference>
<dbReference type="Proteomes" id="UP000007148">
    <property type="component" value="Unassembled WGS sequence"/>
</dbReference>
<gene>
    <name evidence="2" type="ORF">PIIN_11196</name>
</gene>
<dbReference type="HOGENOM" id="CLU_970157_0_0_1"/>
<evidence type="ECO:0000313" key="2">
    <source>
        <dbReference type="EMBL" id="CCA77214.1"/>
    </source>
</evidence>
<accession>G4U0X1</accession>
<feature type="region of interest" description="Disordered" evidence="1">
    <location>
        <begin position="24"/>
        <end position="82"/>
    </location>
</feature>
<keyword evidence="3" id="KW-1185">Reference proteome</keyword>
<comment type="caution">
    <text evidence="2">The sequence shown here is derived from an EMBL/GenBank/DDBJ whole genome shotgun (WGS) entry which is preliminary data.</text>
</comment>
<protein>
    <submittedName>
        <fullName evidence="2">Uncharacterized protein</fullName>
    </submittedName>
</protein>
<sequence>MAAQSLPTPASSLDIEAAMAGGLDIYGRPRTTPSSSPVLTSRGTHPSSYPSPPVTPLVTRASAPMAREHKPSPSRDLSTLANANSLGSLPPPHVIVQMIPPQPVPVPAPGMGVFHQGDFIRYSPPTSYFPSAYPSAAYFNAFQGPMAPSNPYQMGNPSWNMTQPVPHGNMWVQPVQYTPGPAGTAPILAQPRPSKVELSRTSAPHAERANHSGTRPRIGAASRSESSLPVSADGWIGEHSQGQAERPKRTSLVSRSLSDLFQGKDMSPETAQAIRSAVAIKHKEEAS</sequence>
<dbReference type="EMBL" id="CAFZ01001375">
    <property type="protein sequence ID" value="CCA77214.1"/>
    <property type="molecule type" value="Genomic_DNA"/>
</dbReference>